<dbReference type="RefSeq" id="WP_100269481.1">
    <property type="nucleotide sequence ID" value="NZ_CP024443.1"/>
</dbReference>
<dbReference type="AlphaFoldDB" id="A0A2D2LSY3"/>
<dbReference type="STRING" id="34062.AXE82_08740"/>
<protein>
    <submittedName>
        <fullName evidence="2">Phosphoesterase</fullName>
    </submittedName>
</protein>
<sequence length="311" mass="35134">MIYDVIGDVHGQADKLIGLLTQLGYQYDGQCFQAPANHQAIFIGDLIDRGSQQLQTLSIVFAMIDHGQALAVMGNHEYNALAYATPDARDASQYLRQHDDKNTSQHQAFLDEIGFGSELHQFWLKRFYELPLWLALDDACFVHACWDSDAMAVLKPLLTNDNRLTPLALQKTSEEGTPPFEALERVLKGVEATLPEGIHLVDKEGHQRKNVRVQWWQPSLSFQPIHQIARASQEDLIHIPKDTLSTEIVFGLDHDKPIFVGHYWLNGTPELLSHQVVCVDYSAAKDGFLTAYQFDTDHPALTSANFIQYQH</sequence>
<dbReference type="InterPro" id="IPR050126">
    <property type="entry name" value="Ap4A_hydrolase"/>
</dbReference>
<accession>A0A2D2LSY3</accession>
<reference evidence="3" key="1">
    <citation type="submission" date="2017-11" db="EMBL/GenBank/DDBJ databases">
        <title>Complete genome sequence of Moraxella osloensis NP7 isolated from human skin.</title>
        <authorList>
            <person name="Lee K."/>
            <person name="Lim J.Y."/>
            <person name="Hwang I."/>
        </authorList>
    </citation>
    <scope>NUCLEOTIDE SEQUENCE [LARGE SCALE GENOMIC DNA]</scope>
    <source>
        <strain evidence="3">NP7</strain>
    </source>
</reference>
<dbReference type="InterPro" id="IPR029052">
    <property type="entry name" value="Metallo-depent_PP-like"/>
</dbReference>
<dbReference type="EMBL" id="CP024443">
    <property type="protein sequence ID" value="ATR78124.1"/>
    <property type="molecule type" value="Genomic_DNA"/>
</dbReference>
<dbReference type="PANTHER" id="PTHR42850">
    <property type="entry name" value="METALLOPHOSPHOESTERASE"/>
    <property type="match status" value="1"/>
</dbReference>
<dbReference type="SUPFAM" id="SSF56300">
    <property type="entry name" value="Metallo-dependent phosphatases"/>
    <property type="match status" value="1"/>
</dbReference>
<dbReference type="PRINTS" id="PR00114">
    <property type="entry name" value="STPHPHTASE"/>
</dbReference>
<evidence type="ECO:0000313" key="3">
    <source>
        <dbReference type="Proteomes" id="UP000229340"/>
    </source>
</evidence>
<dbReference type="InterPro" id="IPR004843">
    <property type="entry name" value="Calcineurin-like_PHP"/>
</dbReference>
<dbReference type="Proteomes" id="UP000229340">
    <property type="component" value="Chromosome"/>
</dbReference>
<evidence type="ECO:0000313" key="2">
    <source>
        <dbReference type="EMBL" id="ATR78124.1"/>
    </source>
</evidence>
<dbReference type="Gene3D" id="3.60.21.10">
    <property type="match status" value="1"/>
</dbReference>
<proteinExistence type="predicted"/>
<dbReference type="GO" id="GO:0016791">
    <property type="term" value="F:phosphatase activity"/>
    <property type="evidence" value="ECO:0007669"/>
    <property type="project" value="TreeGrafter"/>
</dbReference>
<dbReference type="Pfam" id="PF00149">
    <property type="entry name" value="Metallophos"/>
    <property type="match status" value="1"/>
</dbReference>
<dbReference type="InterPro" id="IPR006186">
    <property type="entry name" value="Ser/Thr-sp_prot-phosphatase"/>
</dbReference>
<dbReference type="PANTHER" id="PTHR42850:SF7">
    <property type="entry name" value="BIS(5'-NUCLEOSYL)-TETRAPHOSPHATASE PRPE [ASYMMETRICAL]"/>
    <property type="match status" value="1"/>
</dbReference>
<organism evidence="2 3">
    <name type="scientific">Faucicola osloensis</name>
    <name type="common">Moraxella osloensis</name>
    <dbReference type="NCBI Taxonomy" id="34062"/>
    <lineage>
        <taxon>Bacteria</taxon>
        <taxon>Pseudomonadati</taxon>
        <taxon>Pseudomonadota</taxon>
        <taxon>Gammaproteobacteria</taxon>
        <taxon>Moraxellales</taxon>
        <taxon>Moraxellaceae</taxon>
        <taxon>Faucicola</taxon>
    </lineage>
</organism>
<feature type="domain" description="Calcineurin-like phosphoesterase" evidence="1">
    <location>
        <begin position="5"/>
        <end position="88"/>
    </location>
</feature>
<evidence type="ECO:0000259" key="1">
    <source>
        <dbReference type="Pfam" id="PF00149"/>
    </source>
</evidence>
<dbReference type="GO" id="GO:0005737">
    <property type="term" value="C:cytoplasm"/>
    <property type="evidence" value="ECO:0007669"/>
    <property type="project" value="TreeGrafter"/>
</dbReference>
<name>A0A2D2LSY3_FAUOS</name>
<gene>
    <name evidence="2" type="ORF">NP7_01840</name>
</gene>